<dbReference type="RefSeq" id="WP_135996832.1">
    <property type="nucleotide sequence ID" value="NZ_CP071057.1"/>
</dbReference>
<comment type="caution">
    <text evidence="1">The sequence shown here is derived from an EMBL/GenBank/DDBJ whole genome shotgun (WGS) entry which is preliminary data.</text>
</comment>
<accession>A0A4S2GXU6</accession>
<name>A0A4S2GXU6_9PROT</name>
<dbReference type="Proteomes" id="UP000308054">
    <property type="component" value="Unassembled WGS sequence"/>
</dbReference>
<protein>
    <recommendedName>
        <fullName evidence="3">Polymer-forming cytoskeletal protein</fullName>
    </recommendedName>
</protein>
<dbReference type="AlphaFoldDB" id="A0A4S2GXU6"/>
<dbReference type="OrthoDB" id="7627896at2"/>
<organism evidence="1 2">
    <name type="scientific">Marinicauda algicola</name>
    <dbReference type="NCBI Taxonomy" id="2029849"/>
    <lineage>
        <taxon>Bacteria</taxon>
        <taxon>Pseudomonadati</taxon>
        <taxon>Pseudomonadota</taxon>
        <taxon>Alphaproteobacteria</taxon>
        <taxon>Maricaulales</taxon>
        <taxon>Maricaulaceae</taxon>
        <taxon>Marinicauda</taxon>
    </lineage>
</organism>
<gene>
    <name evidence="1" type="ORF">E5163_13395</name>
</gene>
<keyword evidence="2" id="KW-1185">Reference proteome</keyword>
<reference evidence="1 2" key="1">
    <citation type="journal article" date="2017" name="Int. J. Syst. Evol. Microbiol.">
        <title>Marinicauda algicola sp. nov., isolated from a marine red alga Rhodosorus marinus.</title>
        <authorList>
            <person name="Jeong S.E."/>
            <person name="Jeon S.H."/>
            <person name="Chun B.H."/>
            <person name="Kim D.W."/>
            <person name="Jeon C.O."/>
        </authorList>
    </citation>
    <scope>NUCLEOTIDE SEQUENCE [LARGE SCALE GENOMIC DNA]</scope>
    <source>
        <strain evidence="1 2">JCM 31718</strain>
    </source>
</reference>
<evidence type="ECO:0000313" key="1">
    <source>
        <dbReference type="EMBL" id="TGY87906.1"/>
    </source>
</evidence>
<dbReference type="PROSITE" id="PS51257">
    <property type="entry name" value="PROKAR_LIPOPROTEIN"/>
    <property type="match status" value="1"/>
</dbReference>
<dbReference type="EMBL" id="SRXW01000004">
    <property type="protein sequence ID" value="TGY87906.1"/>
    <property type="molecule type" value="Genomic_DNA"/>
</dbReference>
<evidence type="ECO:0000313" key="2">
    <source>
        <dbReference type="Proteomes" id="UP000308054"/>
    </source>
</evidence>
<sequence>MKRLLLTFVAAPALLLGGCIIVVDEGEAQVRTAGNRMVGGDMTVTLDERGDFSIAGGDIEVTGDVDGTLSISGADILAHRISLGGFEANAADVRFQGSVSGDAELNAADIEWTGAVGGAAHFNAADLEFEGSVGEGLRANIADGRFTGLFAGVRINSADLHFDENAQVRGSLYANAADFVFHGTLEGGLDLAVNHAVIAGTIAGPVMIEADPGRAPHGREDGLVEISGTVSGGEICARRVVISGIVSGPLAVTADEPAVIEAGADAASVSYTPRNGQRCERE</sequence>
<evidence type="ECO:0008006" key="3">
    <source>
        <dbReference type="Google" id="ProtNLM"/>
    </source>
</evidence>
<proteinExistence type="predicted"/>